<dbReference type="AlphaFoldDB" id="A0A2K2BSE4"/>
<keyword evidence="2" id="KW-1185">Reference proteome</keyword>
<evidence type="ECO:0000313" key="2">
    <source>
        <dbReference type="Proteomes" id="UP000006729"/>
    </source>
</evidence>
<evidence type="ECO:0000313" key="1">
    <source>
        <dbReference type="EMBL" id="PNT52700.1"/>
    </source>
</evidence>
<name>A0A2K2BSE4_POPTR</name>
<gene>
    <name evidence="1" type="ORF">POPTR_001G047000</name>
</gene>
<sequence>MDRENFKHANSVGGVHKFSYVLHVGLELWCCEFSVAMRQMFGSNLNKFYVLLPLAQSSSRVLFTINVLQHRHGIGCYFLVKVLLISTVEQSTLKLLVKNINANFTVSKTRLWKDATPHSWWWRWWCFMTFPHKT</sequence>
<dbReference type="Proteomes" id="UP000006729">
    <property type="component" value="Chromosome 1"/>
</dbReference>
<organism evidence="1 2">
    <name type="scientific">Populus trichocarpa</name>
    <name type="common">Western balsam poplar</name>
    <name type="synonym">Populus balsamifera subsp. trichocarpa</name>
    <dbReference type="NCBI Taxonomy" id="3694"/>
    <lineage>
        <taxon>Eukaryota</taxon>
        <taxon>Viridiplantae</taxon>
        <taxon>Streptophyta</taxon>
        <taxon>Embryophyta</taxon>
        <taxon>Tracheophyta</taxon>
        <taxon>Spermatophyta</taxon>
        <taxon>Magnoliopsida</taxon>
        <taxon>eudicotyledons</taxon>
        <taxon>Gunneridae</taxon>
        <taxon>Pentapetalae</taxon>
        <taxon>rosids</taxon>
        <taxon>fabids</taxon>
        <taxon>Malpighiales</taxon>
        <taxon>Salicaceae</taxon>
        <taxon>Saliceae</taxon>
        <taxon>Populus</taxon>
    </lineage>
</organism>
<proteinExistence type="predicted"/>
<accession>A0A2K2BSE4</accession>
<protein>
    <submittedName>
        <fullName evidence="1">Uncharacterized protein</fullName>
    </submittedName>
</protein>
<dbReference type="EMBL" id="CM009290">
    <property type="protein sequence ID" value="PNT52700.1"/>
    <property type="molecule type" value="Genomic_DNA"/>
</dbReference>
<reference evidence="1 2" key="1">
    <citation type="journal article" date="2006" name="Science">
        <title>The genome of black cottonwood, Populus trichocarpa (Torr. &amp; Gray).</title>
        <authorList>
            <person name="Tuskan G.A."/>
            <person name="Difazio S."/>
            <person name="Jansson S."/>
            <person name="Bohlmann J."/>
            <person name="Grigoriev I."/>
            <person name="Hellsten U."/>
            <person name="Putnam N."/>
            <person name="Ralph S."/>
            <person name="Rombauts S."/>
            <person name="Salamov A."/>
            <person name="Schein J."/>
            <person name="Sterck L."/>
            <person name="Aerts A."/>
            <person name="Bhalerao R.R."/>
            <person name="Bhalerao R.P."/>
            <person name="Blaudez D."/>
            <person name="Boerjan W."/>
            <person name="Brun A."/>
            <person name="Brunner A."/>
            <person name="Busov V."/>
            <person name="Campbell M."/>
            <person name="Carlson J."/>
            <person name="Chalot M."/>
            <person name="Chapman J."/>
            <person name="Chen G.L."/>
            <person name="Cooper D."/>
            <person name="Coutinho P.M."/>
            <person name="Couturier J."/>
            <person name="Covert S."/>
            <person name="Cronk Q."/>
            <person name="Cunningham R."/>
            <person name="Davis J."/>
            <person name="Degroeve S."/>
            <person name="Dejardin A."/>
            <person name="Depamphilis C."/>
            <person name="Detter J."/>
            <person name="Dirks B."/>
            <person name="Dubchak I."/>
            <person name="Duplessis S."/>
            <person name="Ehlting J."/>
            <person name="Ellis B."/>
            <person name="Gendler K."/>
            <person name="Goodstein D."/>
            <person name="Gribskov M."/>
            <person name="Grimwood J."/>
            <person name="Groover A."/>
            <person name="Gunter L."/>
            <person name="Hamberger B."/>
            <person name="Heinze B."/>
            <person name="Helariutta Y."/>
            <person name="Henrissat B."/>
            <person name="Holligan D."/>
            <person name="Holt R."/>
            <person name="Huang W."/>
            <person name="Islam-Faridi N."/>
            <person name="Jones S."/>
            <person name="Jones-Rhoades M."/>
            <person name="Jorgensen R."/>
            <person name="Joshi C."/>
            <person name="Kangasjarvi J."/>
            <person name="Karlsson J."/>
            <person name="Kelleher C."/>
            <person name="Kirkpatrick R."/>
            <person name="Kirst M."/>
            <person name="Kohler A."/>
            <person name="Kalluri U."/>
            <person name="Larimer F."/>
            <person name="Leebens-Mack J."/>
            <person name="Leple J.C."/>
            <person name="Locascio P."/>
            <person name="Lou Y."/>
            <person name="Lucas S."/>
            <person name="Martin F."/>
            <person name="Montanini B."/>
            <person name="Napoli C."/>
            <person name="Nelson D.R."/>
            <person name="Nelson C."/>
            <person name="Nieminen K."/>
            <person name="Nilsson O."/>
            <person name="Pereda V."/>
            <person name="Peter G."/>
            <person name="Philippe R."/>
            <person name="Pilate G."/>
            <person name="Poliakov A."/>
            <person name="Razumovskaya J."/>
            <person name="Richardson P."/>
            <person name="Rinaldi C."/>
            <person name="Ritland K."/>
            <person name="Rouze P."/>
            <person name="Ryaboy D."/>
            <person name="Schmutz J."/>
            <person name="Schrader J."/>
            <person name="Segerman B."/>
            <person name="Shin H."/>
            <person name="Siddiqui A."/>
            <person name="Sterky F."/>
            <person name="Terry A."/>
            <person name="Tsai C.J."/>
            <person name="Uberbacher E."/>
            <person name="Unneberg P."/>
            <person name="Vahala J."/>
            <person name="Wall K."/>
            <person name="Wessler S."/>
            <person name="Yang G."/>
            <person name="Yin T."/>
            <person name="Douglas C."/>
            <person name="Marra M."/>
            <person name="Sandberg G."/>
            <person name="Van de Peer Y."/>
            <person name="Rokhsar D."/>
        </authorList>
    </citation>
    <scope>NUCLEOTIDE SEQUENCE [LARGE SCALE GENOMIC DNA]</scope>
    <source>
        <strain evidence="2">cv. Nisqually</strain>
    </source>
</reference>
<dbReference type="InParanoid" id="A0A2K2BSE4"/>